<keyword evidence="3" id="KW-1185">Reference proteome</keyword>
<evidence type="ECO:0000313" key="2">
    <source>
        <dbReference type="EMBL" id="TCK18044.1"/>
    </source>
</evidence>
<proteinExistence type="predicted"/>
<dbReference type="EMBL" id="SMFX01000001">
    <property type="protein sequence ID" value="TCK18044.1"/>
    <property type="molecule type" value="Genomic_DNA"/>
</dbReference>
<keyword evidence="1" id="KW-0732">Signal</keyword>
<gene>
    <name evidence="2" type="ORF">DFR30_1303</name>
</gene>
<sequence length="151" mass="16860">MMKTLRRLFITTGLCLSLPGVFSWTAAVAAPVPNKVLEEVTIQVVDGKPVLEAKLSFLFSYLGHFPIDEGKELRIRLKPVQVAPVDRESVSGREGISPQGAEQYSVDEVVYEGDVKEGPWLTIHFTRPVHYHVIPGPDYRSIKVFLDPSDQ</sequence>
<dbReference type="Proteomes" id="UP000295707">
    <property type="component" value="Unassembled WGS sequence"/>
</dbReference>
<feature type="chain" id="PRO_5020657470" evidence="1">
    <location>
        <begin position="30"/>
        <end position="151"/>
    </location>
</feature>
<reference evidence="2 3" key="1">
    <citation type="submission" date="2019-03" db="EMBL/GenBank/DDBJ databases">
        <title>Genomic Encyclopedia of Type Strains, Phase IV (KMG-IV): sequencing the most valuable type-strain genomes for metagenomic binning, comparative biology and taxonomic classification.</title>
        <authorList>
            <person name="Goeker M."/>
        </authorList>
    </citation>
    <scope>NUCLEOTIDE SEQUENCE [LARGE SCALE GENOMIC DNA]</scope>
    <source>
        <strain evidence="2 3">DSM 19610</strain>
    </source>
</reference>
<evidence type="ECO:0000313" key="3">
    <source>
        <dbReference type="Proteomes" id="UP000295707"/>
    </source>
</evidence>
<protein>
    <submittedName>
        <fullName evidence="2">Uncharacterized protein</fullName>
    </submittedName>
</protein>
<feature type="signal peptide" evidence="1">
    <location>
        <begin position="1"/>
        <end position="29"/>
    </location>
</feature>
<accession>A0A4R1H880</accession>
<name>A0A4R1H880_9GAMM</name>
<dbReference type="AlphaFoldDB" id="A0A4R1H880"/>
<evidence type="ECO:0000256" key="1">
    <source>
        <dbReference type="SAM" id="SignalP"/>
    </source>
</evidence>
<comment type="caution">
    <text evidence="2">The sequence shown here is derived from an EMBL/GenBank/DDBJ whole genome shotgun (WGS) entry which is preliminary data.</text>
</comment>
<organism evidence="2 3">
    <name type="scientific">Thiogranum longum</name>
    <dbReference type="NCBI Taxonomy" id="1537524"/>
    <lineage>
        <taxon>Bacteria</taxon>
        <taxon>Pseudomonadati</taxon>
        <taxon>Pseudomonadota</taxon>
        <taxon>Gammaproteobacteria</taxon>
        <taxon>Chromatiales</taxon>
        <taxon>Ectothiorhodospiraceae</taxon>
        <taxon>Thiogranum</taxon>
    </lineage>
</organism>